<organism evidence="1 2">
    <name type="scientific">Herbaspirillum rhizosphaerae</name>
    <dbReference type="NCBI Taxonomy" id="346179"/>
    <lineage>
        <taxon>Bacteria</taxon>
        <taxon>Pseudomonadati</taxon>
        <taxon>Pseudomonadota</taxon>
        <taxon>Betaproteobacteria</taxon>
        <taxon>Burkholderiales</taxon>
        <taxon>Oxalobacteraceae</taxon>
        <taxon>Herbaspirillum</taxon>
    </lineage>
</organism>
<accession>A0ABW8Z1K2</accession>
<comment type="caution">
    <text evidence="1">The sequence shown here is derived from an EMBL/GenBank/DDBJ whole genome shotgun (WGS) entry which is preliminary data.</text>
</comment>
<dbReference type="EMBL" id="JAQQFR010000001">
    <property type="protein sequence ID" value="MFL9876987.1"/>
    <property type="molecule type" value="Genomic_DNA"/>
</dbReference>
<dbReference type="Proteomes" id="UP001629214">
    <property type="component" value="Unassembled WGS sequence"/>
</dbReference>
<evidence type="ECO:0000313" key="1">
    <source>
        <dbReference type="EMBL" id="MFL9876987.1"/>
    </source>
</evidence>
<protein>
    <recommendedName>
        <fullName evidence="3">Thymidylate kinase</fullName>
    </recommendedName>
</protein>
<sequence>MKFSEYVILEKPGLMMDPLGFIAPSANLQDTLFKQFTVLTNNPVYHGLLALVYQTLQRKGLIPGQPSFAFEFRKLEILWGLANAVQKEGVLNVTKYLPMVATVDNISLNNIPKSHGIYQRLAYGTLGHYSAPSYVWGLVEKGRSQLSDCGQQLADSFAERRGVSLVRSLEKWYEKNAVNKQELEELGQEYAISCDPESDEQETWRSIIRQYCRSTPHTSCYWDAPLTHDALADFNKSAQDYAMLFPTLRERYPTLESRFQQVQIFQLLMALTQYIFEREYLLLSEENFLLPPGEIEESLAVTLGRLAGEYISVPSHQDARGLFKSLAGVSSYRVAADLILRHHVRHQNLKNVSPFMENGRLLVLDRFHIADFTRLWEELDAAPDHDSALACLAYRYRRDWHFGRARTYYDYAGTKP</sequence>
<proteinExistence type="predicted"/>
<reference evidence="1 2" key="1">
    <citation type="journal article" date="2024" name="Chem. Sci.">
        <title>Discovery of megapolipeptins by genome mining of a Burkholderiales bacteria collection.</title>
        <authorList>
            <person name="Paulo B.S."/>
            <person name="Recchia M.J.J."/>
            <person name="Lee S."/>
            <person name="Fergusson C.H."/>
            <person name="Romanowski S.B."/>
            <person name="Hernandez A."/>
            <person name="Krull N."/>
            <person name="Liu D.Y."/>
            <person name="Cavanagh H."/>
            <person name="Bos A."/>
            <person name="Gray C.A."/>
            <person name="Murphy B.T."/>
            <person name="Linington R.G."/>
            <person name="Eustaquio A.S."/>
        </authorList>
    </citation>
    <scope>NUCLEOTIDE SEQUENCE [LARGE SCALE GENOMIC DNA]</scope>
    <source>
        <strain evidence="1 2">RL21-008-BIB-B</strain>
    </source>
</reference>
<keyword evidence="2" id="KW-1185">Reference proteome</keyword>
<gene>
    <name evidence="1" type="ORF">PQR63_01230</name>
</gene>
<dbReference type="RefSeq" id="WP_408164920.1">
    <property type="nucleotide sequence ID" value="NZ_JAQQFR010000001.1"/>
</dbReference>
<name>A0ABW8Z1K2_9BURK</name>
<evidence type="ECO:0000313" key="2">
    <source>
        <dbReference type="Proteomes" id="UP001629214"/>
    </source>
</evidence>
<evidence type="ECO:0008006" key="3">
    <source>
        <dbReference type="Google" id="ProtNLM"/>
    </source>
</evidence>